<evidence type="ECO:0000313" key="2">
    <source>
        <dbReference type="EMBL" id="KAG2500064.1"/>
    </source>
</evidence>
<keyword evidence="3" id="KW-1185">Reference proteome</keyword>
<sequence>MRRSRAYTNAEKALTEVTQGLASDLEAQSQTVPALLELFTAAASEADTFRWLIGQLKGAPLTFESLTAQQPSNDFRRDPGRHCDYLIRPVAVALHHFASVVHGYIAATWQQPDDEGRAGRACRAIAALWDPALLCAEAQALRGVARYFGVRGLASSTDTCMYFVRTCAYLTVAVMTLLVNCRNALLGPVQGLVEGLGGAELPPVAAEMRGDKPSSDLATTVHDAAKCFLPALGYAQAVHCSVWAGHVTTSAATAALAAALSHPDMLRMQALVERVCVHGGVGLEDIRRSQEPAQDQGEPSAGPASARAEAPSGAAARPRVWWLPALEAEVGHVIGGSVQGDRNWHAASTAGWL</sequence>
<protein>
    <submittedName>
        <fullName evidence="2">Uncharacterized protein</fullName>
    </submittedName>
</protein>
<dbReference type="EMBL" id="JAEHOE010000005">
    <property type="protein sequence ID" value="KAG2500064.1"/>
    <property type="molecule type" value="Genomic_DNA"/>
</dbReference>
<gene>
    <name evidence="2" type="ORF">HYH03_002341</name>
</gene>
<proteinExistence type="predicted"/>
<reference evidence="2" key="1">
    <citation type="journal article" date="2020" name="bioRxiv">
        <title>Comparative genomics of Chlamydomonas.</title>
        <authorList>
            <person name="Craig R.J."/>
            <person name="Hasan A.R."/>
            <person name="Ness R.W."/>
            <person name="Keightley P.D."/>
        </authorList>
    </citation>
    <scope>NUCLEOTIDE SEQUENCE</scope>
    <source>
        <strain evidence="2">CCAP 11/70</strain>
    </source>
</reference>
<dbReference type="AlphaFoldDB" id="A0A836C5P3"/>
<feature type="compositionally biased region" description="Low complexity" evidence="1">
    <location>
        <begin position="297"/>
        <end position="312"/>
    </location>
</feature>
<accession>A0A836C5P3</accession>
<comment type="caution">
    <text evidence="2">The sequence shown here is derived from an EMBL/GenBank/DDBJ whole genome shotgun (WGS) entry which is preliminary data.</text>
</comment>
<feature type="region of interest" description="Disordered" evidence="1">
    <location>
        <begin position="288"/>
        <end position="312"/>
    </location>
</feature>
<organism evidence="2 3">
    <name type="scientific">Edaphochlamys debaryana</name>
    <dbReference type="NCBI Taxonomy" id="47281"/>
    <lineage>
        <taxon>Eukaryota</taxon>
        <taxon>Viridiplantae</taxon>
        <taxon>Chlorophyta</taxon>
        <taxon>core chlorophytes</taxon>
        <taxon>Chlorophyceae</taxon>
        <taxon>CS clade</taxon>
        <taxon>Chlamydomonadales</taxon>
        <taxon>Chlamydomonadales incertae sedis</taxon>
        <taxon>Edaphochlamys</taxon>
    </lineage>
</organism>
<evidence type="ECO:0000256" key="1">
    <source>
        <dbReference type="SAM" id="MobiDB-lite"/>
    </source>
</evidence>
<name>A0A836C5P3_9CHLO</name>
<dbReference type="Proteomes" id="UP000612055">
    <property type="component" value="Unassembled WGS sequence"/>
</dbReference>
<evidence type="ECO:0000313" key="3">
    <source>
        <dbReference type="Proteomes" id="UP000612055"/>
    </source>
</evidence>